<dbReference type="EMBL" id="BOLY01000004">
    <property type="protein sequence ID" value="GIZ43189.1"/>
    <property type="molecule type" value="Genomic_DNA"/>
</dbReference>
<accession>A0A9P3CHX3</accession>
<dbReference type="GeneID" id="68292002"/>
<evidence type="ECO:0000313" key="3">
    <source>
        <dbReference type="Proteomes" id="UP000825890"/>
    </source>
</evidence>
<organism evidence="2 3">
    <name type="scientific">Cercospora kikuchii</name>
    <dbReference type="NCBI Taxonomy" id="84275"/>
    <lineage>
        <taxon>Eukaryota</taxon>
        <taxon>Fungi</taxon>
        <taxon>Dikarya</taxon>
        <taxon>Ascomycota</taxon>
        <taxon>Pezizomycotina</taxon>
        <taxon>Dothideomycetes</taxon>
        <taxon>Dothideomycetidae</taxon>
        <taxon>Mycosphaerellales</taxon>
        <taxon>Mycosphaerellaceae</taxon>
        <taxon>Cercospora</taxon>
    </lineage>
</organism>
<comment type="caution">
    <text evidence="2">The sequence shown here is derived from an EMBL/GenBank/DDBJ whole genome shotgun (WGS) entry which is preliminary data.</text>
</comment>
<dbReference type="PROSITE" id="PS51257">
    <property type="entry name" value="PROKAR_LIPOPROTEIN"/>
    <property type="match status" value="1"/>
</dbReference>
<keyword evidence="1" id="KW-0732">Signal</keyword>
<feature type="signal peptide" evidence="1">
    <location>
        <begin position="1"/>
        <end position="19"/>
    </location>
</feature>
<dbReference type="Proteomes" id="UP000825890">
    <property type="component" value="Unassembled WGS sequence"/>
</dbReference>
<feature type="chain" id="PRO_5040373421" evidence="1">
    <location>
        <begin position="20"/>
        <end position="230"/>
    </location>
</feature>
<proteinExistence type="predicted"/>
<protein>
    <submittedName>
        <fullName evidence="2">Uncharacterized protein</fullName>
    </submittedName>
</protein>
<gene>
    <name evidence="2" type="ORF">CKM354_000642700</name>
</gene>
<name>A0A9P3CHX3_9PEZI</name>
<evidence type="ECO:0000256" key="1">
    <source>
        <dbReference type="SAM" id="SignalP"/>
    </source>
</evidence>
<reference evidence="2 3" key="1">
    <citation type="submission" date="2021-01" db="EMBL/GenBank/DDBJ databases">
        <title>Cercospora kikuchii MAFF 305040 whole genome shotgun sequence.</title>
        <authorList>
            <person name="Kashiwa T."/>
            <person name="Suzuki T."/>
        </authorList>
    </citation>
    <scope>NUCLEOTIDE SEQUENCE [LARGE SCALE GENOMIC DNA]</scope>
    <source>
        <strain evidence="2 3">MAFF 305040</strain>
    </source>
</reference>
<keyword evidence="3" id="KW-1185">Reference proteome</keyword>
<dbReference type="RefSeq" id="XP_044657676.1">
    <property type="nucleotide sequence ID" value="XM_044801741.1"/>
</dbReference>
<dbReference type="OrthoDB" id="3642406at2759"/>
<sequence length="230" mass="26262">MSLRTALLILALIPLSIMASCPQPSACETRPRFGGSVVYAYPSTGGYVRKHLTRPELDWLGLTFDPTAEKNFVYLHPETADAETNQEDSFSLRLMQLGGRWWKSQQYFNHHFGEAEWPYGHHFPPDLDVGYPASGGVLVLRTFAENSLYRSDLPDTLPEKPEHYWELLSVCATMEERCAALRKLGAVFYDSIEDVTDLPNSVEDGVAQARNWEELMDKMDDRDYVEKFLF</sequence>
<dbReference type="AlphaFoldDB" id="A0A9P3CHX3"/>
<evidence type="ECO:0000313" key="2">
    <source>
        <dbReference type="EMBL" id="GIZ43189.1"/>
    </source>
</evidence>